<dbReference type="NCBIfam" id="TIGR00976">
    <property type="entry name" value="CocE_NonD"/>
    <property type="match status" value="1"/>
</dbReference>
<dbReference type="GO" id="GO:0016787">
    <property type="term" value="F:hydrolase activity"/>
    <property type="evidence" value="ECO:0007669"/>
    <property type="project" value="UniProtKB-KW"/>
</dbReference>
<keyword evidence="3" id="KW-1185">Reference proteome</keyword>
<dbReference type="EMBL" id="CP099424">
    <property type="protein sequence ID" value="USW55664.1"/>
    <property type="molecule type" value="Genomic_DNA"/>
</dbReference>
<dbReference type="AlphaFoldDB" id="A0A9Q9EMN4"/>
<dbReference type="InterPro" id="IPR000383">
    <property type="entry name" value="Xaa-Pro-like_dom"/>
</dbReference>
<dbReference type="Gene3D" id="3.40.50.1820">
    <property type="entry name" value="alpha/beta hydrolase"/>
    <property type="match status" value="1"/>
</dbReference>
<dbReference type="SUPFAM" id="SSF53474">
    <property type="entry name" value="alpha/beta-Hydrolases"/>
    <property type="match status" value="1"/>
</dbReference>
<protein>
    <submittedName>
        <fullName evidence="2">Xaa-Pro dipeptidyl-peptidase-like domain, cocE/Serine esterase, alpha/Beta hydrolase</fullName>
    </submittedName>
</protein>
<accession>A0A9Q9EMN4</accession>
<dbReference type="Pfam" id="PF02129">
    <property type="entry name" value="Peptidase_S15"/>
    <property type="match status" value="1"/>
</dbReference>
<evidence type="ECO:0000259" key="1">
    <source>
        <dbReference type="Pfam" id="PF02129"/>
    </source>
</evidence>
<dbReference type="InterPro" id="IPR005674">
    <property type="entry name" value="CocE/Ser_esterase"/>
</dbReference>
<gene>
    <name evidence="2" type="ORF">Slin15195_G089830</name>
</gene>
<feature type="domain" description="Xaa-Pro dipeptidyl-peptidase-like" evidence="1">
    <location>
        <begin position="64"/>
        <end position="205"/>
    </location>
</feature>
<reference evidence="2" key="1">
    <citation type="submission" date="2022-06" db="EMBL/GenBank/DDBJ databases">
        <title>Complete genome sequences of two strains of the flax pathogen Septoria linicola.</title>
        <authorList>
            <person name="Lapalu N."/>
            <person name="Simon A."/>
            <person name="Demenou B."/>
            <person name="Paumier D."/>
            <person name="Guillot M.-P."/>
            <person name="Gout L."/>
            <person name="Valade R."/>
        </authorList>
    </citation>
    <scope>NUCLEOTIDE SEQUENCE</scope>
    <source>
        <strain evidence="2">SE15195</strain>
    </source>
</reference>
<evidence type="ECO:0000313" key="2">
    <source>
        <dbReference type="EMBL" id="USW55664.1"/>
    </source>
</evidence>
<name>A0A9Q9EMN4_9PEZI</name>
<dbReference type="InterPro" id="IPR029058">
    <property type="entry name" value="AB_hydrolase_fold"/>
</dbReference>
<keyword evidence="2" id="KW-0378">Hydrolase</keyword>
<sequence>MTYIIGGNEVLHKPTPKVGREGDRYQGFSPGSTILQAGHRKDPSLRAFEVDTIFERDIEVPLRDGTILRADVFRPHNDTKLPALMSWSPYGKSGSGMLNLSFMPGHAGLSSDALSGYERSSKRQILLSSEEGKDEYDAVEYIAQLPWCTGSVGIVGNSWLAMAPYHIASQQPPHLKCFAPLEGASDLHRETHCRSGIPQVAFASAIAAGFSGRGQTEDLAAMLQKYPD</sequence>
<evidence type="ECO:0000313" key="3">
    <source>
        <dbReference type="Proteomes" id="UP001056384"/>
    </source>
</evidence>
<proteinExistence type="predicted"/>
<dbReference type="Proteomes" id="UP001056384">
    <property type="component" value="Chromosome 7"/>
</dbReference>
<organism evidence="2 3">
    <name type="scientific">Septoria linicola</name>
    <dbReference type="NCBI Taxonomy" id="215465"/>
    <lineage>
        <taxon>Eukaryota</taxon>
        <taxon>Fungi</taxon>
        <taxon>Dikarya</taxon>
        <taxon>Ascomycota</taxon>
        <taxon>Pezizomycotina</taxon>
        <taxon>Dothideomycetes</taxon>
        <taxon>Dothideomycetidae</taxon>
        <taxon>Mycosphaerellales</taxon>
        <taxon>Mycosphaerellaceae</taxon>
        <taxon>Septoria</taxon>
    </lineage>
</organism>